<evidence type="ECO:0000313" key="5">
    <source>
        <dbReference type="Proteomes" id="UP001319060"/>
    </source>
</evidence>
<dbReference type="InterPro" id="IPR051052">
    <property type="entry name" value="Diverse_substrate_MTase"/>
</dbReference>
<name>A0ABS2Z962_9BACL</name>
<proteinExistence type="predicted"/>
<gene>
    <name evidence="4" type="ORF">JYA64_05325</name>
</gene>
<sequence>MSSLKQSFNAVAESYEKYRPAYPSELYTDVLLYANADVKEPLLEIGTGTGKATEGFLQQGFANITCIELGKNLAELTRNKFSSYPNLQVFHAGFEEWQNPEKKSFALAFSGTAFHFIPYQEGYQKVSSLLKKDGALALFWFVHVPSAEPVYQSIREGYEKHAPHLDDRNVPSLEEFIEERSQLTLNSGHFCQLKVHTYNWEQTYTAEDYLGLLNTHSGHQVLSPQQKEPLYKGIKKAIQDNGGTIVKKHAVALFLARKKQIKK</sequence>
<keyword evidence="2" id="KW-0808">Transferase</keyword>
<dbReference type="GO" id="GO:0008168">
    <property type="term" value="F:methyltransferase activity"/>
    <property type="evidence" value="ECO:0007669"/>
    <property type="project" value="UniProtKB-KW"/>
</dbReference>
<evidence type="ECO:0000259" key="3">
    <source>
        <dbReference type="Pfam" id="PF13649"/>
    </source>
</evidence>
<feature type="domain" description="Methyltransferase" evidence="3">
    <location>
        <begin position="43"/>
        <end position="134"/>
    </location>
</feature>
<dbReference type="InterPro" id="IPR029063">
    <property type="entry name" value="SAM-dependent_MTases_sf"/>
</dbReference>
<dbReference type="Gene3D" id="3.40.50.150">
    <property type="entry name" value="Vaccinia Virus protein VP39"/>
    <property type="match status" value="1"/>
</dbReference>
<dbReference type="PANTHER" id="PTHR44942">
    <property type="entry name" value="METHYLTRANSF_11 DOMAIN-CONTAINING PROTEIN"/>
    <property type="match status" value="1"/>
</dbReference>
<dbReference type="RefSeq" id="WP_188403623.1">
    <property type="nucleotide sequence ID" value="NZ_BMCE01000002.1"/>
</dbReference>
<dbReference type="PANTHER" id="PTHR44942:SF4">
    <property type="entry name" value="METHYLTRANSFERASE TYPE 11 DOMAIN-CONTAINING PROTEIN"/>
    <property type="match status" value="1"/>
</dbReference>
<comment type="caution">
    <text evidence="4">The sequence shown here is derived from an EMBL/GenBank/DDBJ whole genome shotgun (WGS) entry which is preliminary data.</text>
</comment>
<evidence type="ECO:0000256" key="1">
    <source>
        <dbReference type="ARBA" id="ARBA00022603"/>
    </source>
</evidence>
<dbReference type="Proteomes" id="UP001319060">
    <property type="component" value="Unassembled WGS sequence"/>
</dbReference>
<organism evidence="4 5">
    <name type="scientific">Fictibacillus barbaricus</name>
    <dbReference type="NCBI Taxonomy" id="182136"/>
    <lineage>
        <taxon>Bacteria</taxon>
        <taxon>Bacillati</taxon>
        <taxon>Bacillota</taxon>
        <taxon>Bacilli</taxon>
        <taxon>Bacillales</taxon>
        <taxon>Fictibacillaceae</taxon>
        <taxon>Fictibacillus</taxon>
    </lineage>
</organism>
<reference evidence="4 5" key="1">
    <citation type="submission" date="2021-01" db="EMBL/GenBank/DDBJ databases">
        <title>Genome Sequencing of Type Strains.</title>
        <authorList>
            <person name="Lemaire J.F."/>
            <person name="Inderbitzin P."/>
            <person name="Collins S.B."/>
            <person name="Wespe N."/>
            <person name="Knight-Connoni V."/>
        </authorList>
    </citation>
    <scope>NUCLEOTIDE SEQUENCE [LARGE SCALE GENOMIC DNA]</scope>
    <source>
        <strain evidence="4 5">DSM 14730</strain>
    </source>
</reference>
<dbReference type="Pfam" id="PF13649">
    <property type="entry name" value="Methyltransf_25"/>
    <property type="match status" value="1"/>
</dbReference>
<dbReference type="CDD" id="cd02440">
    <property type="entry name" value="AdoMet_MTases"/>
    <property type="match status" value="1"/>
</dbReference>
<dbReference type="EMBL" id="JAFHKS010000042">
    <property type="protein sequence ID" value="MBN3544703.1"/>
    <property type="molecule type" value="Genomic_DNA"/>
</dbReference>
<keyword evidence="1 4" id="KW-0489">Methyltransferase</keyword>
<evidence type="ECO:0000313" key="4">
    <source>
        <dbReference type="EMBL" id="MBN3544703.1"/>
    </source>
</evidence>
<dbReference type="SUPFAM" id="SSF53335">
    <property type="entry name" value="S-adenosyl-L-methionine-dependent methyltransferases"/>
    <property type="match status" value="1"/>
</dbReference>
<accession>A0ABS2Z962</accession>
<keyword evidence="5" id="KW-1185">Reference proteome</keyword>
<protein>
    <submittedName>
        <fullName evidence="4">Class I SAM-dependent methyltransferase</fullName>
    </submittedName>
</protein>
<dbReference type="InterPro" id="IPR041698">
    <property type="entry name" value="Methyltransf_25"/>
</dbReference>
<dbReference type="GO" id="GO:0032259">
    <property type="term" value="P:methylation"/>
    <property type="evidence" value="ECO:0007669"/>
    <property type="project" value="UniProtKB-KW"/>
</dbReference>
<evidence type="ECO:0000256" key="2">
    <source>
        <dbReference type="ARBA" id="ARBA00022679"/>
    </source>
</evidence>